<reference evidence="5 6" key="1">
    <citation type="submission" date="2018-08" db="EMBL/GenBank/DDBJ databases">
        <title>A genome reference for cultivated species of the human gut microbiota.</title>
        <authorList>
            <person name="Zou Y."/>
            <person name="Xue W."/>
            <person name="Luo G."/>
        </authorList>
    </citation>
    <scope>NUCLEOTIDE SEQUENCE [LARGE SCALE GENOMIC DNA]</scope>
    <source>
        <strain evidence="5 6">TF08-13</strain>
    </source>
</reference>
<feature type="domain" description="Type I restriction modification DNA specificity" evidence="4">
    <location>
        <begin position="31"/>
        <end position="179"/>
    </location>
</feature>
<dbReference type="InterPro" id="IPR052021">
    <property type="entry name" value="Type-I_RS_S_subunit"/>
</dbReference>
<evidence type="ECO:0000256" key="3">
    <source>
        <dbReference type="ARBA" id="ARBA00023125"/>
    </source>
</evidence>
<comment type="similarity">
    <text evidence="1">Belongs to the type-I restriction system S methylase family.</text>
</comment>
<gene>
    <name evidence="5" type="ORF">DXC80_00800</name>
</gene>
<evidence type="ECO:0000259" key="4">
    <source>
        <dbReference type="Pfam" id="PF01420"/>
    </source>
</evidence>
<dbReference type="Gene3D" id="3.90.220.20">
    <property type="entry name" value="DNA methylase specificity domains"/>
    <property type="match status" value="2"/>
</dbReference>
<dbReference type="PANTHER" id="PTHR30408:SF12">
    <property type="entry name" value="TYPE I RESTRICTION ENZYME MJAVIII SPECIFICITY SUBUNIT"/>
    <property type="match status" value="1"/>
</dbReference>
<keyword evidence="5" id="KW-0255">Endonuclease</keyword>
<dbReference type="GO" id="GO:0009307">
    <property type="term" value="P:DNA restriction-modification system"/>
    <property type="evidence" value="ECO:0007669"/>
    <property type="project" value="UniProtKB-KW"/>
</dbReference>
<dbReference type="SUPFAM" id="SSF116734">
    <property type="entry name" value="DNA methylase specificity domain"/>
    <property type="match status" value="2"/>
</dbReference>
<sequence length="390" mass="43791">MSQFIEIFYGMETTPVKDYIDDSFPGEWGTEDKDGNGVKVIRTTNFTNSGKLNLADVVTRSIEDRKVVRKQIKKYDTILERSGGTADNPVGRVVLFEEDNLFLCNNFTQVLRFKDVDPRFAFYALYYFYQTNRTAIRSMGSKTTGIQNLNMSKYLEIGIPNASDEDQKAFVTIAEQADKSKFGDFKSQFIEMFGTVENNTHNFPIMTIGEFANCFAGATPSTSHPEYWENGRIRWMSSGEVHKGHVEDTDSRITELGYKSASTRMVPIHSIVIAIAGQGKTRGTVAITEVDLCTNQSLCAIVPDERVNYSYLYHNLQGRYLELRGLSGDVNGRGGLNLKIIQKIPVILPPIEKQQQFASIAQQADKSKSVIQKALVYLNDIQSDELGKIA</sequence>
<dbReference type="EMBL" id="QSRK01000001">
    <property type="protein sequence ID" value="RGL17732.1"/>
    <property type="molecule type" value="Genomic_DNA"/>
</dbReference>
<evidence type="ECO:0000313" key="6">
    <source>
        <dbReference type="Proteomes" id="UP000260795"/>
    </source>
</evidence>
<protein>
    <submittedName>
        <fullName evidence="5">Restriction endonuclease subunit S</fullName>
    </submittedName>
</protein>
<name>A0A3E4R9W7_BACUN</name>
<dbReference type="AlphaFoldDB" id="A0A3E4R9W7"/>
<feature type="domain" description="Type I restriction modification DNA specificity" evidence="4">
    <location>
        <begin position="205"/>
        <end position="368"/>
    </location>
</feature>
<keyword evidence="5" id="KW-0540">Nuclease</keyword>
<organism evidence="5 6">
    <name type="scientific">Bacteroides uniformis</name>
    <dbReference type="NCBI Taxonomy" id="820"/>
    <lineage>
        <taxon>Bacteria</taxon>
        <taxon>Pseudomonadati</taxon>
        <taxon>Bacteroidota</taxon>
        <taxon>Bacteroidia</taxon>
        <taxon>Bacteroidales</taxon>
        <taxon>Bacteroidaceae</taxon>
        <taxon>Bacteroides</taxon>
    </lineage>
</organism>
<dbReference type="Proteomes" id="UP000260795">
    <property type="component" value="Unassembled WGS sequence"/>
</dbReference>
<keyword evidence="3" id="KW-0238">DNA-binding</keyword>
<evidence type="ECO:0000313" key="5">
    <source>
        <dbReference type="EMBL" id="RGL17732.1"/>
    </source>
</evidence>
<dbReference type="RefSeq" id="WP_117680516.1">
    <property type="nucleotide sequence ID" value="NZ_QSRK01000001.1"/>
</dbReference>
<dbReference type="PANTHER" id="PTHR30408">
    <property type="entry name" value="TYPE-1 RESTRICTION ENZYME ECOKI SPECIFICITY PROTEIN"/>
    <property type="match status" value="1"/>
</dbReference>
<evidence type="ECO:0000256" key="1">
    <source>
        <dbReference type="ARBA" id="ARBA00010923"/>
    </source>
</evidence>
<dbReference type="InterPro" id="IPR000055">
    <property type="entry name" value="Restrct_endonuc_typeI_TRD"/>
</dbReference>
<dbReference type="GO" id="GO:0003677">
    <property type="term" value="F:DNA binding"/>
    <property type="evidence" value="ECO:0007669"/>
    <property type="project" value="UniProtKB-KW"/>
</dbReference>
<comment type="caution">
    <text evidence="5">The sequence shown here is derived from an EMBL/GenBank/DDBJ whole genome shotgun (WGS) entry which is preliminary data.</text>
</comment>
<proteinExistence type="inferred from homology"/>
<dbReference type="InterPro" id="IPR044946">
    <property type="entry name" value="Restrct_endonuc_typeI_TRD_sf"/>
</dbReference>
<dbReference type="Pfam" id="PF01420">
    <property type="entry name" value="Methylase_S"/>
    <property type="match status" value="2"/>
</dbReference>
<dbReference type="GO" id="GO:0004519">
    <property type="term" value="F:endonuclease activity"/>
    <property type="evidence" value="ECO:0007669"/>
    <property type="project" value="UniProtKB-KW"/>
</dbReference>
<dbReference type="CDD" id="cd17294">
    <property type="entry name" value="RMtype1_S_MmaC7ORF19P_TRD1-CR1_like"/>
    <property type="match status" value="1"/>
</dbReference>
<keyword evidence="5" id="KW-0378">Hydrolase</keyword>
<keyword evidence="2" id="KW-0680">Restriction system</keyword>
<evidence type="ECO:0000256" key="2">
    <source>
        <dbReference type="ARBA" id="ARBA00022747"/>
    </source>
</evidence>
<accession>A0A3E4R9W7</accession>